<dbReference type="AlphaFoldDB" id="A0A7J6NF02"/>
<dbReference type="Gene3D" id="3.30.460.10">
    <property type="entry name" value="Beta Polymerase, domain 2"/>
    <property type="match status" value="1"/>
</dbReference>
<sequence length="368" mass="40371">MTFDATDVEKELHQYYRAETQEEFRRRVESVADLERALKFALQSSGASTPTNRRASPGTPGGSPDAAEVKASSPAGSTCESCSAFEESTESMSTDKDPILLVFGRRAHTDKSMVTLKCAGRVNPLQFHIWLQNAAGCFTLLKGLRECAPTFDNICESYYSSSAAIMLKTQSQTSQAANLADSDGLIGRMKGFLFIHGDDMKLSSERKLECAALTEESWKVIGRWKQAAVILPIPNCVSLYEEWSITSSTHEEKESPCIALEAGGAVQLGTLMEITTPTSDIDTVVLVSDVKRSVYMKRVQKVLTEMEPFRSHCDDFSLLADSLVPYIKCSYRGYPVDVQFAVMPGSVLKECHEAIQAEVAAEGSPVRT</sequence>
<name>A0A7J6NF02_PEROL</name>
<accession>A0A7J6NF02</accession>
<dbReference type="EMBL" id="JABANP010000430">
    <property type="protein sequence ID" value="KAF4682462.1"/>
    <property type="molecule type" value="Genomic_DNA"/>
</dbReference>
<proteinExistence type="predicted"/>
<protein>
    <submittedName>
        <fullName evidence="2">Uncharacterized protein</fullName>
    </submittedName>
</protein>
<feature type="compositionally biased region" description="Polar residues" evidence="1">
    <location>
        <begin position="42"/>
        <end position="54"/>
    </location>
</feature>
<evidence type="ECO:0000256" key="1">
    <source>
        <dbReference type="SAM" id="MobiDB-lite"/>
    </source>
</evidence>
<evidence type="ECO:0000313" key="2">
    <source>
        <dbReference type="EMBL" id="KAF4682462.1"/>
    </source>
</evidence>
<organism evidence="2 3">
    <name type="scientific">Perkinsus olseni</name>
    <name type="common">Perkinsus atlanticus</name>
    <dbReference type="NCBI Taxonomy" id="32597"/>
    <lineage>
        <taxon>Eukaryota</taxon>
        <taxon>Sar</taxon>
        <taxon>Alveolata</taxon>
        <taxon>Perkinsozoa</taxon>
        <taxon>Perkinsea</taxon>
        <taxon>Perkinsida</taxon>
        <taxon>Perkinsidae</taxon>
        <taxon>Perkinsus</taxon>
    </lineage>
</organism>
<feature type="region of interest" description="Disordered" evidence="1">
    <location>
        <begin position="42"/>
        <end position="76"/>
    </location>
</feature>
<gene>
    <name evidence="2" type="ORF">FOZ60_010551</name>
</gene>
<dbReference type="SUPFAM" id="SSF81301">
    <property type="entry name" value="Nucleotidyltransferase"/>
    <property type="match status" value="1"/>
</dbReference>
<dbReference type="InterPro" id="IPR043519">
    <property type="entry name" value="NT_sf"/>
</dbReference>
<reference evidence="2 3" key="1">
    <citation type="submission" date="2020-04" db="EMBL/GenBank/DDBJ databases">
        <title>Perkinsus olseni comparative genomics.</title>
        <authorList>
            <person name="Bogema D.R."/>
        </authorList>
    </citation>
    <scope>NUCLEOTIDE SEQUENCE [LARGE SCALE GENOMIC DNA]</scope>
    <source>
        <strain evidence="2">00978-12</strain>
    </source>
</reference>
<dbReference type="Proteomes" id="UP000541610">
    <property type="component" value="Unassembled WGS sequence"/>
</dbReference>
<comment type="caution">
    <text evidence="2">The sequence shown here is derived from an EMBL/GenBank/DDBJ whole genome shotgun (WGS) entry which is preliminary data.</text>
</comment>
<evidence type="ECO:0000313" key="3">
    <source>
        <dbReference type="Proteomes" id="UP000541610"/>
    </source>
</evidence>